<evidence type="ECO:0000313" key="1">
    <source>
        <dbReference type="EMBL" id="SVE45496.1"/>
    </source>
</evidence>
<dbReference type="EMBL" id="UINC01218463">
    <property type="protein sequence ID" value="SVE45496.1"/>
    <property type="molecule type" value="Genomic_DNA"/>
</dbReference>
<accession>A0A383DLY1</accession>
<gene>
    <name evidence="1" type="ORF">METZ01_LOCUS498350</name>
</gene>
<sequence length="128" mass="12923">MAMKFVTNLDLNKNELQNARVQNLATAPGSPVEGQIYYDTGDDTIYFRNASAWINIAGDISGVTAGTGLTGGGTSGVVTVTLANTAVTAAAYGSATAVATFTVDAQGRLTAAANATIAIPSTAVTDFT</sequence>
<protein>
    <submittedName>
        <fullName evidence="1">Uncharacterized protein</fullName>
    </submittedName>
</protein>
<proteinExistence type="predicted"/>
<organism evidence="1">
    <name type="scientific">marine metagenome</name>
    <dbReference type="NCBI Taxonomy" id="408172"/>
    <lineage>
        <taxon>unclassified sequences</taxon>
        <taxon>metagenomes</taxon>
        <taxon>ecological metagenomes</taxon>
    </lineage>
</organism>
<dbReference type="AlphaFoldDB" id="A0A383DLY1"/>
<name>A0A383DLY1_9ZZZZ</name>
<reference evidence="1" key="1">
    <citation type="submission" date="2018-05" db="EMBL/GenBank/DDBJ databases">
        <authorList>
            <person name="Lanie J.A."/>
            <person name="Ng W.-L."/>
            <person name="Kazmierczak K.M."/>
            <person name="Andrzejewski T.M."/>
            <person name="Davidsen T.M."/>
            <person name="Wayne K.J."/>
            <person name="Tettelin H."/>
            <person name="Glass J.I."/>
            <person name="Rusch D."/>
            <person name="Podicherti R."/>
            <person name="Tsui H.-C.T."/>
            <person name="Winkler M.E."/>
        </authorList>
    </citation>
    <scope>NUCLEOTIDE SEQUENCE</scope>
</reference>
<feature type="non-terminal residue" evidence="1">
    <location>
        <position position="128"/>
    </location>
</feature>